<dbReference type="EMBL" id="JACAGB010000002">
    <property type="protein sequence ID" value="KAF6382437.1"/>
    <property type="molecule type" value="Genomic_DNA"/>
</dbReference>
<reference evidence="1 2" key="1">
    <citation type="journal article" date="2020" name="Nature">
        <title>Six reference-quality genomes reveal evolution of bat adaptations.</title>
        <authorList>
            <person name="Jebb D."/>
            <person name="Huang Z."/>
            <person name="Pippel M."/>
            <person name="Hughes G.M."/>
            <person name="Lavrichenko K."/>
            <person name="Devanna P."/>
            <person name="Winkler S."/>
            <person name="Jermiin L.S."/>
            <person name="Skirmuntt E.C."/>
            <person name="Katzourakis A."/>
            <person name="Burkitt-Gray L."/>
            <person name="Ray D.A."/>
            <person name="Sullivan K.A.M."/>
            <person name="Roscito J.G."/>
            <person name="Kirilenko B.M."/>
            <person name="Davalos L.M."/>
            <person name="Corthals A.P."/>
            <person name="Power M.L."/>
            <person name="Jones G."/>
            <person name="Ransome R.D."/>
            <person name="Dechmann D.K.N."/>
            <person name="Locatelli A.G."/>
            <person name="Puechmaille S.J."/>
            <person name="Fedrigo O."/>
            <person name="Jarvis E.D."/>
            <person name="Hiller M."/>
            <person name="Vernes S.C."/>
            <person name="Myers E.W."/>
            <person name="Teeling E.C."/>
        </authorList>
    </citation>
    <scope>NUCLEOTIDE SEQUENCE [LARGE SCALE GENOMIC DNA]</scope>
    <source>
        <strain evidence="1">MPipKuh1</strain>
        <tissue evidence="1">Flight muscle</tissue>
    </source>
</reference>
<protein>
    <submittedName>
        <fullName evidence="1">Uncharacterized protein</fullName>
    </submittedName>
</protein>
<dbReference type="AlphaFoldDB" id="A0A7J8A782"/>
<organism evidence="1 2">
    <name type="scientific">Pipistrellus kuhlii</name>
    <name type="common">Kuhl's pipistrelle</name>
    <dbReference type="NCBI Taxonomy" id="59472"/>
    <lineage>
        <taxon>Eukaryota</taxon>
        <taxon>Metazoa</taxon>
        <taxon>Chordata</taxon>
        <taxon>Craniata</taxon>
        <taxon>Vertebrata</taxon>
        <taxon>Euteleostomi</taxon>
        <taxon>Mammalia</taxon>
        <taxon>Eutheria</taxon>
        <taxon>Laurasiatheria</taxon>
        <taxon>Chiroptera</taxon>
        <taxon>Yangochiroptera</taxon>
        <taxon>Vespertilionidae</taxon>
        <taxon>Pipistrellus</taxon>
    </lineage>
</organism>
<gene>
    <name evidence="1" type="ORF">mPipKuh1_008817</name>
</gene>
<accession>A0A7J8A782</accession>
<evidence type="ECO:0000313" key="2">
    <source>
        <dbReference type="Proteomes" id="UP000558488"/>
    </source>
</evidence>
<evidence type="ECO:0000313" key="1">
    <source>
        <dbReference type="EMBL" id="KAF6382437.1"/>
    </source>
</evidence>
<proteinExistence type="predicted"/>
<dbReference type="Proteomes" id="UP000558488">
    <property type="component" value="Unassembled WGS sequence"/>
</dbReference>
<keyword evidence="2" id="KW-1185">Reference proteome</keyword>
<name>A0A7J8A782_PIPKU</name>
<comment type="caution">
    <text evidence="1">The sequence shown here is derived from an EMBL/GenBank/DDBJ whole genome shotgun (WGS) entry which is preliminary data.</text>
</comment>
<sequence length="134" mass="14884">MTFHICQTILSLYQATCKTVEIQKRWVHTGHWETLNLLILLGSPQELDIPIGAHQTTPLAGHLCSGGLSWADGKLFKISRSSEALSVLSFFLSSHTCQTPMQSNYSCSFFIFLRQHLQLISCASNSVLVSATRT</sequence>